<feature type="transmembrane region" description="Helical" evidence="8">
    <location>
        <begin position="589"/>
        <end position="608"/>
    </location>
</feature>
<feature type="transmembrane region" description="Helical" evidence="8">
    <location>
        <begin position="305"/>
        <end position="328"/>
    </location>
</feature>
<feature type="transmembrane region" description="Helical" evidence="8">
    <location>
        <begin position="181"/>
        <end position="201"/>
    </location>
</feature>
<evidence type="ECO:0000256" key="3">
    <source>
        <dbReference type="ARBA" id="ARBA00022475"/>
    </source>
</evidence>
<dbReference type="InterPro" id="IPR004869">
    <property type="entry name" value="MMPL_dom"/>
</dbReference>
<keyword evidence="6 8" id="KW-0472">Membrane</keyword>
<dbReference type="RefSeq" id="WP_128219506.1">
    <property type="nucleotide sequence ID" value="NZ_CP034929.1"/>
</dbReference>
<dbReference type="SUPFAM" id="SSF82866">
    <property type="entry name" value="Multidrug efflux transporter AcrB transmembrane domain"/>
    <property type="match status" value="2"/>
</dbReference>
<evidence type="ECO:0000256" key="4">
    <source>
        <dbReference type="ARBA" id="ARBA00022692"/>
    </source>
</evidence>
<keyword evidence="11" id="KW-1185">Reference proteome</keyword>
<dbReference type="Proteomes" id="UP001596098">
    <property type="component" value="Unassembled WGS sequence"/>
</dbReference>
<feature type="transmembrane region" description="Helical" evidence="8">
    <location>
        <begin position="359"/>
        <end position="383"/>
    </location>
</feature>
<evidence type="ECO:0000256" key="5">
    <source>
        <dbReference type="ARBA" id="ARBA00022989"/>
    </source>
</evidence>
<feature type="transmembrane region" description="Helical" evidence="8">
    <location>
        <begin position="638"/>
        <end position="656"/>
    </location>
</feature>
<evidence type="ECO:0000256" key="7">
    <source>
        <dbReference type="SAM" id="MobiDB-lite"/>
    </source>
</evidence>
<feature type="transmembrane region" description="Helical" evidence="8">
    <location>
        <begin position="524"/>
        <end position="544"/>
    </location>
</feature>
<feature type="region of interest" description="Disordered" evidence="7">
    <location>
        <begin position="877"/>
        <end position="899"/>
    </location>
</feature>
<dbReference type="PANTHER" id="PTHR33406">
    <property type="entry name" value="MEMBRANE PROTEIN MJ1562-RELATED"/>
    <property type="match status" value="1"/>
</dbReference>
<gene>
    <name evidence="10" type="ORF">ACFPWU_04170</name>
</gene>
<feature type="transmembrane region" description="Helical" evidence="8">
    <location>
        <begin position="234"/>
        <end position="253"/>
    </location>
</feature>
<evidence type="ECO:0000259" key="9">
    <source>
        <dbReference type="PROSITE" id="PS50156"/>
    </source>
</evidence>
<comment type="similarity">
    <text evidence="2">Belongs to the resistance-nodulation-cell division (RND) (TC 2.A.6) family. MmpL subfamily.</text>
</comment>
<dbReference type="PANTHER" id="PTHR33406:SF11">
    <property type="entry name" value="MEMBRANE PROTEIN SCO6666-RELATED"/>
    <property type="match status" value="1"/>
</dbReference>
<evidence type="ECO:0000256" key="1">
    <source>
        <dbReference type="ARBA" id="ARBA00004651"/>
    </source>
</evidence>
<feature type="transmembrane region" description="Helical" evidence="8">
    <location>
        <begin position="668"/>
        <end position="693"/>
    </location>
</feature>
<reference evidence="11" key="1">
    <citation type="journal article" date="2019" name="Int. J. Syst. Evol. Microbiol.">
        <title>The Global Catalogue of Microorganisms (GCM) 10K type strain sequencing project: providing services to taxonomists for standard genome sequencing and annotation.</title>
        <authorList>
            <consortium name="The Broad Institute Genomics Platform"/>
            <consortium name="The Broad Institute Genome Sequencing Center for Infectious Disease"/>
            <person name="Wu L."/>
            <person name="Ma J."/>
        </authorList>
    </citation>
    <scope>NUCLEOTIDE SEQUENCE [LARGE SCALE GENOMIC DNA]</scope>
    <source>
        <strain evidence="11">DFY28</strain>
    </source>
</reference>
<dbReference type="InterPro" id="IPR000731">
    <property type="entry name" value="SSD"/>
</dbReference>
<evidence type="ECO:0000256" key="8">
    <source>
        <dbReference type="SAM" id="Phobius"/>
    </source>
</evidence>
<keyword evidence="4 8" id="KW-0812">Transmembrane</keyword>
<feature type="transmembrane region" description="Helical" evidence="8">
    <location>
        <begin position="208"/>
        <end position="228"/>
    </location>
</feature>
<comment type="subcellular location">
    <subcellularLocation>
        <location evidence="1">Cell membrane</location>
        <topology evidence="1">Multi-pass membrane protein</topology>
    </subcellularLocation>
</comment>
<dbReference type="Gene3D" id="1.20.1640.10">
    <property type="entry name" value="Multidrug efflux transporter AcrB transmembrane domain"/>
    <property type="match status" value="2"/>
</dbReference>
<evidence type="ECO:0000313" key="11">
    <source>
        <dbReference type="Proteomes" id="UP001596098"/>
    </source>
</evidence>
<keyword evidence="5 8" id="KW-1133">Transmembrane helix</keyword>
<dbReference type="EMBL" id="JBHSQI010000002">
    <property type="protein sequence ID" value="MFC6152863.1"/>
    <property type="molecule type" value="Genomic_DNA"/>
</dbReference>
<feature type="domain" description="SSD" evidence="9">
    <location>
        <begin position="183"/>
        <end position="330"/>
    </location>
</feature>
<proteinExistence type="inferred from homology"/>
<evidence type="ECO:0000313" key="10">
    <source>
        <dbReference type="EMBL" id="MFC6152863.1"/>
    </source>
</evidence>
<dbReference type="PROSITE" id="PS50156">
    <property type="entry name" value="SSD"/>
    <property type="match status" value="1"/>
</dbReference>
<evidence type="ECO:0000256" key="2">
    <source>
        <dbReference type="ARBA" id="ARBA00010157"/>
    </source>
</evidence>
<evidence type="ECO:0000256" key="6">
    <source>
        <dbReference type="ARBA" id="ARBA00023136"/>
    </source>
</evidence>
<dbReference type="Pfam" id="PF03176">
    <property type="entry name" value="MMPL"/>
    <property type="match status" value="2"/>
</dbReference>
<feature type="transmembrane region" description="Helical" evidence="8">
    <location>
        <begin position="556"/>
        <end position="577"/>
    </location>
</feature>
<accession>A0ABW1QUZ7</accession>
<dbReference type="InterPro" id="IPR050545">
    <property type="entry name" value="Mycobact_MmpL"/>
</dbReference>
<organism evidence="10 11">
    <name type="scientific">Nocardioides yefusunii</name>
    <dbReference type="NCBI Taxonomy" id="2500546"/>
    <lineage>
        <taxon>Bacteria</taxon>
        <taxon>Bacillati</taxon>
        <taxon>Actinomycetota</taxon>
        <taxon>Actinomycetes</taxon>
        <taxon>Propionibacteriales</taxon>
        <taxon>Nocardioidaceae</taxon>
        <taxon>Nocardioides</taxon>
    </lineage>
</organism>
<keyword evidence="3" id="KW-1003">Cell membrane</keyword>
<protein>
    <submittedName>
        <fullName evidence="10">MMPL family transporter</fullName>
    </submittedName>
</protein>
<feature type="transmembrane region" description="Helical" evidence="8">
    <location>
        <begin position="273"/>
        <end position="299"/>
    </location>
</feature>
<sequence length="899" mass="92948">MSSYLYRLGRAAARHARLVLVAWIVALIGLGAGAVALGGQLQQDLSIPGTEGQRGLDTLDQRFPLLAGATGQVLFVAPEGETVADHSDEVEKVLAAVEKVDQVATVTDPLALIDGAPGPNVSPDGGEALAQVILDVKLDDLDDATVPALEEATSLEGGDLEVNLGGSVFTTTSVEISATEGIGVLVALVVLAITFGSMLAAGLPIVTALVGVGATMAGLFAVAKFTTITSTTPTLALMIGLAVGIDYALFIVYRHRTQLAQKMGVEESVARAVATSGSAVIFAGVTVVIALCGLSVAGIPFLTVMGLAAAAGVAVAVAVAITLVPALLAMCGERLRPRDGSKAALRATGDGRRTLGSRWVAITTKVPALTVVVSVLVLLAMALPAKDLALGLPDGGTKDPGTSPRVTYDLVTDAFGAGMNSPLLVTTDIITSLEPVELVEEIAADLAKIDGVERVAMATPNPKGDLGVFQIIPEHGQTDPATADLVRALREAGPGFEKTYGVSDFTVTGQTAVSIDISDRLSGALLPFGLVVVGLSLVLLTIVFRSIAVPLKATAGYLLSVLASFGAVAMVFEYGWGAELFNVAKVGPVISFLPIILMGVLFGLAMDYEVFLVSRMREEYVHTGDADRAIQVGFTESARVVTAAAIIMIAVFAGFIPHGDSTTKPMAFGLAVGVFVDAFLVRMTLVPAVMALLGRKAWWLPASLERSLPHLDVEGEGLAHHVEHAAWVETHGPATVRATGIEFTDEQHAPLGAPFDLVVRPGELHVVSGSDAVLRAAVLAGVAGRLPHTSGTLVVLDRLMPEEGSAVRAASAHFAHWPDADALASLGRRTRLVVVDGIDRGVTDDEAARRWDALAGLAERGVTVVAGAERAPLHLPHTSLEPAADRTGALPGAHQEALA</sequence>
<comment type="caution">
    <text evidence="10">The sequence shown here is derived from an EMBL/GenBank/DDBJ whole genome shotgun (WGS) entry which is preliminary data.</text>
</comment>
<name>A0ABW1QUZ7_9ACTN</name>